<dbReference type="Gene3D" id="1.50.10.10">
    <property type="match status" value="1"/>
</dbReference>
<comment type="caution">
    <text evidence="4">The sequence shown here is derived from an EMBL/GenBank/DDBJ whole genome shotgun (WGS) entry which is preliminary data.</text>
</comment>
<dbReference type="InterPro" id="IPR008928">
    <property type="entry name" value="6-hairpin_glycosidase_sf"/>
</dbReference>
<dbReference type="SUPFAM" id="SSF48208">
    <property type="entry name" value="Six-hairpin glycosidases"/>
    <property type="match status" value="1"/>
</dbReference>
<dbReference type="InterPro" id="IPR012341">
    <property type="entry name" value="6hp_glycosidase-like_sf"/>
</dbReference>
<organism evidence="4 5">
    <name type="scientific">Clostridium thermosuccinogenes</name>
    <dbReference type="NCBI Taxonomy" id="84032"/>
    <lineage>
        <taxon>Bacteria</taxon>
        <taxon>Bacillati</taxon>
        <taxon>Bacillota</taxon>
        <taxon>Clostridia</taxon>
        <taxon>Eubacteriales</taxon>
        <taxon>Clostridiaceae</taxon>
        <taxon>Clostridium</taxon>
    </lineage>
</organism>
<dbReference type="PIRSF" id="PIRSF007663">
    <property type="entry name" value="UCP007663"/>
    <property type="match status" value="1"/>
</dbReference>
<feature type="domain" description="Glycosyl hydrolase family 95 catalytic" evidence="3">
    <location>
        <begin position="269"/>
        <end position="686"/>
    </location>
</feature>
<evidence type="ECO:0000259" key="2">
    <source>
        <dbReference type="Pfam" id="PF21307"/>
    </source>
</evidence>
<dbReference type="PANTHER" id="PTHR31084">
    <property type="entry name" value="ALPHA-L-FUCOSIDASE 2"/>
    <property type="match status" value="1"/>
</dbReference>
<dbReference type="Pfam" id="PF14498">
    <property type="entry name" value="Glyco_hyd_65N_2"/>
    <property type="match status" value="1"/>
</dbReference>
<feature type="domain" description="Glycosyl hydrolase family 95 N-terminal" evidence="1">
    <location>
        <begin position="12"/>
        <end position="251"/>
    </location>
</feature>
<dbReference type="Proteomes" id="UP000236151">
    <property type="component" value="Unassembled WGS sequence"/>
</dbReference>
<sequence length="733" mass="82296">MREKRAGSLRMFYEKPGEKWLDALPLGNGRIGAMVYGRANDEIIQLNETTFWSGEASKGNVVEESPELVKEIRKYLFNNDYEKARELCHKITGRKLNYGTNLPVGDMKLDFGSRTGNYTNFYRELDLSAGIVKVTYNHDDNEYKEEVFVSNPHQVAVVKVISKLPGKLGFRISFQGMNSTMAVHADSRGDLVISGNAFENIHSDGKTGVAIHGRIRVLTDNGHICQEAHALNVEGADSAVVLVALRTNFECSEPFQDCLDKIEKAAMLSYEELKEEHIKEHSSLMNRMLLSLGHGCHDDVPTDQRIERVRNGEADPGLDALLFNYGRYLIIGSSRENSPLPNHLQGIWNDGLACQMEWTCDMHLDINTQMNYWPTEAANLSECNMPLFKWISERLVPSGAHTAKVHYGCRGWTAHTVSNAWGYSAPGWGESWGIWPMGGVWIATHLWEHYLYTGDKEFLEKAAYPVLKGAAEFVLDYLVQDLEKGYLLSGPSFSPENSFLINGQSYSNTMGPTFDTVLSREIFNICIEAAKILDCDADFSDRLKDACGKLPDFAVGKEGQLQEWLQDFEASDPHHRHISHLLALYPFSQITVDKTPELSAAARRSIDLRVSPEGSYEESNWGYALLEAYFARLKDGNEAYKYIQGAIRGLTYDNLFICHPVFEGYEVGIYELDGNTGMSAAVLEMLLQSHEGIIELLPALPNAWDAGYVKGICARGGFVIDMEWENHSLKKFP</sequence>
<dbReference type="KEGG" id="cthd:CDO33_20270"/>
<dbReference type="InterPro" id="IPR054363">
    <property type="entry name" value="GH95_cat"/>
</dbReference>
<evidence type="ECO:0000313" key="5">
    <source>
        <dbReference type="Proteomes" id="UP000236151"/>
    </source>
</evidence>
<dbReference type="GO" id="GO:0004560">
    <property type="term" value="F:alpha-L-fucosidase activity"/>
    <property type="evidence" value="ECO:0007669"/>
    <property type="project" value="InterPro"/>
</dbReference>
<dbReference type="OrthoDB" id="9802600at2"/>
<name>A0A2K2FHU9_9CLOT</name>
<protein>
    <submittedName>
        <fullName evidence="4">Uncharacterized protein</fullName>
    </submittedName>
</protein>
<feature type="domain" description="Alpha fucosidase A-like C-terminal" evidence="2">
    <location>
        <begin position="688"/>
        <end position="732"/>
    </location>
</feature>
<accession>A0A2K2FHU9</accession>
<proteinExistence type="predicted"/>
<dbReference type="InterPro" id="IPR016518">
    <property type="entry name" value="Alpha-L-fucosidase"/>
</dbReference>
<evidence type="ECO:0000259" key="1">
    <source>
        <dbReference type="Pfam" id="PF14498"/>
    </source>
</evidence>
<reference evidence="4 5" key="1">
    <citation type="submission" date="2017-06" db="EMBL/GenBank/DDBJ databases">
        <title>Investigating the central metabolism of Clostridium thermosuccinogenes.</title>
        <authorList>
            <person name="Koendjbiharie J.G."/>
            <person name="van Kranenburg R."/>
        </authorList>
    </citation>
    <scope>NUCLEOTIDE SEQUENCE [LARGE SCALE GENOMIC DNA]</scope>
    <source>
        <strain evidence="4 5">DSM 5806</strain>
    </source>
</reference>
<dbReference type="InterPro" id="IPR049053">
    <property type="entry name" value="AFCA-like_C"/>
</dbReference>
<evidence type="ECO:0000259" key="3">
    <source>
        <dbReference type="Pfam" id="PF22124"/>
    </source>
</evidence>
<dbReference type="GO" id="GO:0005975">
    <property type="term" value="P:carbohydrate metabolic process"/>
    <property type="evidence" value="ECO:0007669"/>
    <property type="project" value="InterPro"/>
</dbReference>
<dbReference type="PANTHER" id="PTHR31084:SF0">
    <property type="entry name" value="ALPHA-L-FUCOSIDASE 2"/>
    <property type="match status" value="1"/>
</dbReference>
<evidence type="ECO:0000313" key="4">
    <source>
        <dbReference type="EMBL" id="PNT98362.1"/>
    </source>
</evidence>
<dbReference type="EMBL" id="NIOJ01000028">
    <property type="protein sequence ID" value="PNT98362.1"/>
    <property type="molecule type" value="Genomic_DNA"/>
</dbReference>
<dbReference type="Pfam" id="PF21307">
    <property type="entry name" value="Glyco_hydro_95_C"/>
    <property type="match status" value="1"/>
</dbReference>
<gene>
    <name evidence="4" type="ORF">CDQ84_11165</name>
</gene>
<dbReference type="AlphaFoldDB" id="A0A2K2FHU9"/>
<dbReference type="Pfam" id="PF22124">
    <property type="entry name" value="Glyco_hydro_95_cat"/>
    <property type="match status" value="1"/>
</dbReference>
<keyword evidence="5" id="KW-1185">Reference proteome</keyword>
<dbReference type="RefSeq" id="WP_103081826.1">
    <property type="nucleotide sequence ID" value="NZ_CP021850.1"/>
</dbReference>
<dbReference type="InterPro" id="IPR027414">
    <property type="entry name" value="GH95_N_dom"/>
</dbReference>